<dbReference type="Proteomes" id="UP000475385">
    <property type="component" value="Unassembled WGS sequence"/>
</dbReference>
<dbReference type="InterPro" id="IPR052366">
    <property type="entry name" value="GTP_Pyrophosphokinase"/>
</dbReference>
<gene>
    <name evidence="2" type="ORF">G3576_10305</name>
</gene>
<dbReference type="AlphaFoldDB" id="A0A6M1LJQ4"/>
<accession>A0A6M1LJQ4</accession>
<evidence type="ECO:0000313" key="2">
    <source>
        <dbReference type="EMBL" id="NGM20407.1"/>
    </source>
</evidence>
<proteinExistence type="predicted"/>
<dbReference type="RefSeq" id="WP_164694303.1">
    <property type="nucleotide sequence ID" value="NZ_JAAIKB010000003.1"/>
</dbReference>
<feature type="domain" description="RelA/SpoT" evidence="1">
    <location>
        <begin position="74"/>
        <end position="193"/>
    </location>
</feature>
<dbReference type="SMART" id="SM00954">
    <property type="entry name" value="RelA_SpoT"/>
    <property type="match status" value="1"/>
</dbReference>
<dbReference type="SUPFAM" id="SSF81301">
    <property type="entry name" value="Nucleotidyltransferase"/>
    <property type="match status" value="1"/>
</dbReference>
<dbReference type="Gene3D" id="3.30.460.10">
    <property type="entry name" value="Beta Polymerase, domain 2"/>
    <property type="match status" value="1"/>
</dbReference>
<dbReference type="PANTHER" id="PTHR47837:SF1">
    <property type="entry name" value="GTP PYROPHOSPHOKINASE YJBM"/>
    <property type="match status" value="1"/>
</dbReference>
<keyword evidence="3" id="KW-1185">Reference proteome</keyword>
<dbReference type="Pfam" id="PF04607">
    <property type="entry name" value="RelA_SpoT"/>
    <property type="match status" value="1"/>
</dbReference>
<dbReference type="InterPro" id="IPR043519">
    <property type="entry name" value="NT_sf"/>
</dbReference>
<dbReference type="PANTHER" id="PTHR47837">
    <property type="entry name" value="GTP PYROPHOSPHOKINASE YJBM"/>
    <property type="match status" value="1"/>
</dbReference>
<dbReference type="InterPro" id="IPR007685">
    <property type="entry name" value="RelA_SpoT"/>
</dbReference>
<evidence type="ECO:0000313" key="3">
    <source>
        <dbReference type="Proteomes" id="UP000475385"/>
    </source>
</evidence>
<reference evidence="2 3" key="1">
    <citation type="submission" date="2020-02" db="EMBL/GenBank/DDBJ databases">
        <authorList>
            <person name="Kim H.M."/>
            <person name="Jeon C.O."/>
        </authorList>
    </citation>
    <scope>NUCLEOTIDE SEQUENCE [LARGE SCALE GENOMIC DNA]</scope>
    <source>
        <strain evidence="2 3">PeD5</strain>
    </source>
</reference>
<dbReference type="GO" id="GO:0015969">
    <property type="term" value="P:guanosine tetraphosphate metabolic process"/>
    <property type="evidence" value="ECO:0007669"/>
    <property type="project" value="InterPro"/>
</dbReference>
<protein>
    <submittedName>
        <fullName evidence="2">RelA/SpoT domain-containing protein</fullName>
    </submittedName>
</protein>
<reference evidence="2 3" key="2">
    <citation type="submission" date="2020-03" db="EMBL/GenBank/DDBJ databases">
        <title>Roseomonas stagni sp. nov., isolated from pond water in Japan.</title>
        <authorList>
            <person name="Furuhata K."/>
            <person name="Miyamoto H."/>
            <person name="Goto K."/>
        </authorList>
    </citation>
    <scope>NUCLEOTIDE SEQUENCE [LARGE SCALE GENOMIC DNA]</scope>
    <source>
        <strain evidence="2 3">PeD5</strain>
    </source>
</reference>
<comment type="caution">
    <text evidence="2">The sequence shown here is derived from an EMBL/GenBank/DDBJ whole genome shotgun (WGS) entry which is preliminary data.</text>
</comment>
<organism evidence="2 3">
    <name type="scientific">Falsiroseomonas algicola</name>
    <dbReference type="NCBI Taxonomy" id="2716930"/>
    <lineage>
        <taxon>Bacteria</taxon>
        <taxon>Pseudomonadati</taxon>
        <taxon>Pseudomonadota</taxon>
        <taxon>Alphaproteobacteria</taxon>
        <taxon>Acetobacterales</taxon>
        <taxon>Roseomonadaceae</taxon>
        <taxon>Falsiroseomonas</taxon>
    </lineage>
</organism>
<name>A0A6M1LJQ4_9PROT</name>
<dbReference type="CDD" id="cd05399">
    <property type="entry name" value="NT_Rel-Spo_like"/>
    <property type="match status" value="1"/>
</dbReference>
<evidence type="ECO:0000259" key="1">
    <source>
        <dbReference type="SMART" id="SM00954"/>
    </source>
</evidence>
<dbReference type="EMBL" id="JAAIKB010000003">
    <property type="protein sequence ID" value="NGM20407.1"/>
    <property type="molecule type" value="Genomic_DNA"/>
</dbReference>
<sequence>MPNSAPNYSKREVARAGEVIASGLSWSPETEEVIRRAFLVAHSWRDSHAFPMRSIRHSVIHHMKEAGLDGLTGARLKRMPAIRGKLLRKKWNLAQLQDLGGCRAIMPDIRSVHALHDAIRVGIRHEVRHEDNYIAAPKDDGYRSHHLILKFTAKNSIEEKFEGRRIELQIRTKLQHAWATTVEAVGLFRGESLKNHQGSLDWLRLFALISAEFAEAEASPLPPGALQKHERVAEIRRLEAELDALRLLDQIRIGMHGTDIPLGPAYRPTHFLIRFDHASQRASVEPHNIAKEAAKSYDNAEVLDSRKGANSQTVVLVEVDKIENLKAAYPNYFGDVHEFRRQLEQITRDGAATEYAVAPRQRTKTPPAPYGDLSWLRGSRFGRAPYRGGGRKT</sequence>